<reference evidence="4 5" key="1">
    <citation type="journal article" date="2019" name="Int. J. Syst. Evol. Microbiol.">
        <title>The Global Catalogue of Microorganisms (GCM) 10K type strain sequencing project: providing services to taxonomists for standard genome sequencing and annotation.</title>
        <authorList>
            <consortium name="The Broad Institute Genomics Platform"/>
            <consortium name="The Broad Institute Genome Sequencing Center for Infectious Disease"/>
            <person name="Wu L."/>
            <person name="Ma J."/>
        </authorList>
    </citation>
    <scope>NUCLEOTIDE SEQUENCE [LARGE SCALE GENOMIC DNA]</scope>
    <source>
        <strain evidence="4 5">NBRC 111368</strain>
    </source>
</reference>
<keyword evidence="2" id="KW-0472">Membrane</keyword>
<dbReference type="Pfam" id="PF14145">
    <property type="entry name" value="YrhK"/>
    <property type="match status" value="1"/>
</dbReference>
<keyword evidence="5" id="KW-1185">Reference proteome</keyword>
<protein>
    <submittedName>
        <fullName evidence="4">YrhK family protein</fullName>
    </submittedName>
</protein>
<sequence>MTQLPIGALARVPRPGSGHTGRRPERLFGSRASFEPAPSPGPTRRVGAGAIGELPEIMPENAHQRNEPSHGDESALSVFVQEYEWIHLSLGILGNVLFFVGSVLFLFDSVTRLDIYTFIVGSFLMLVGAVGKALVRYVEKS</sequence>
<accession>A0ABD5RYR5</accession>
<dbReference type="Proteomes" id="UP001596328">
    <property type="component" value="Unassembled WGS sequence"/>
</dbReference>
<comment type="caution">
    <text evidence="4">The sequence shown here is derived from an EMBL/GenBank/DDBJ whole genome shotgun (WGS) entry which is preliminary data.</text>
</comment>
<evidence type="ECO:0000313" key="5">
    <source>
        <dbReference type="Proteomes" id="UP001596328"/>
    </source>
</evidence>
<dbReference type="InterPro" id="IPR025424">
    <property type="entry name" value="YrhK_domain"/>
</dbReference>
<keyword evidence="2" id="KW-1133">Transmembrane helix</keyword>
<keyword evidence="2" id="KW-0812">Transmembrane</keyword>
<feature type="transmembrane region" description="Helical" evidence="2">
    <location>
        <begin position="85"/>
        <end position="107"/>
    </location>
</feature>
<evidence type="ECO:0000256" key="2">
    <source>
        <dbReference type="SAM" id="Phobius"/>
    </source>
</evidence>
<organism evidence="4 5">
    <name type="scientific">Halobium palmae</name>
    <dbReference type="NCBI Taxonomy" id="1776492"/>
    <lineage>
        <taxon>Archaea</taxon>
        <taxon>Methanobacteriati</taxon>
        <taxon>Methanobacteriota</taxon>
        <taxon>Stenosarchaea group</taxon>
        <taxon>Halobacteria</taxon>
        <taxon>Halobacteriales</taxon>
        <taxon>Haloferacaceae</taxon>
        <taxon>Halobium</taxon>
    </lineage>
</organism>
<gene>
    <name evidence="4" type="ORF">ACFQE1_08425</name>
</gene>
<evidence type="ECO:0000256" key="1">
    <source>
        <dbReference type="SAM" id="MobiDB-lite"/>
    </source>
</evidence>
<proteinExistence type="predicted"/>
<dbReference type="AlphaFoldDB" id="A0ABD5RYR5"/>
<evidence type="ECO:0000313" key="4">
    <source>
        <dbReference type="EMBL" id="MFC6724397.1"/>
    </source>
</evidence>
<feature type="region of interest" description="Disordered" evidence="1">
    <location>
        <begin position="1"/>
        <end position="50"/>
    </location>
</feature>
<dbReference type="EMBL" id="JBHSWU010000170">
    <property type="protein sequence ID" value="MFC6724397.1"/>
    <property type="molecule type" value="Genomic_DNA"/>
</dbReference>
<feature type="transmembrane region" description="Helical" evidence="2">
    <location>
        <begin position="113"/>
        <end position="135"/>
    </location>
</feature>
<name>A0ABD5RYR5_9EURY</name>
<feature type="domain" description="YrhK" evidence="3">
    <location>
        <begin position="81"/>
        <end position="135"/>
    </location>
</feature>
<evidence type="ECO:0000259" key="3">
    <source>
        <dbReference type="Pfam" id="PF14145"/>
    </source>
</evidence>